<proteinExistence type="predicted"/>
<evidence type="ECO:0000313" key="1">
    <source>
        <dbReference type="EMBL" id="KAK1371011.1"/>
    </source>
</evidence>
<dbReference type="EMBL" id="JAUIZM010000008">
    <property type="protein sequence ID" value="KAK1371013.1"/>
    <property type="molecule type" value="Genomic_DNA"/>
</dbReference>
<evidence type="ECO:0000313" key="2">
    <source>
        <dbReference type="EMBL" id="KAK1371013.1"/>
    </source>
</evidence>
<keyword evidence="3" id="KW-1185">Reference proteome</keyword>
<dbReference type="EMBL" id="JAUIZM010000008">
    <property type="protein sequence ID" value="KAK1371011.1"/>
    <property type="molecule type" value="Genomic_DNA"/>
</dbReference>
<dbReference type="AlphaFoldDB" id="A0AAD8MEY9"/>
<reference evidence="1" key="2">
    <citation type="submission" date="2023-05" db="EMBL/GenBank/DDBJ databases">
        <authorList>
            <person name="Schelkunov M.I."/>
        </authorList>
    </citation>
    <scope>NUCLEOTIDE SEQUENCE</scope>
    <source>
        <strain evidence="1">Hsosn_3</strain>
        <tissue evidence="1">Leaf</tissue>
    </source>
</reference>
<dbReference type="Proteomes" id="UP001237642">
    <property type="component" value="Unassembled WGS sequence"/>
</dbReference>
<reference evidence="1" key="1">
    <citation type="submission" date="2023-02" db="EMBL/GenBank/DDBJ databases">
        <title>Genome of toxic invasive species Heracleum sosnowskyi carries increased number of genes despite the absence of recent whole-genome duplications.</title>
        <authorList>
            <person name="Schelkunov M."/>
            <person name="Shtratnikova V."/>
            <person name="Makarenko M."/>
            <person name="Klepikova A."/>
            <person name="Omelchenko D."/>
            <person name="Novikova G."/>
            <person name="Obukhova E."/>
            <person name="Bogdanov V."/>
            <person name="Penin A."/>
            <person name="Logacheva M."/>
        </authorList>
    </citation>
    <scope>NUCLEOTIDE SEQUENCE</scope>
    <source>
        <strain evidence="1">Hsosn_3</strain>
        <tissue evidence="1">Leaf</tissue>
    </source>
</reference>
<protein>
    <submittedName>
        <fullName evidence="1">Uncharacterized protein</fullName>
    </submittedName>
</protein>
<accession>A0AAD8MEY9</accession>
<evidence type="ECO:0000313" key="3">
    <source>
        <dbReference type="Proteomes" id="UP001237642"/>
    </source>
</evidence>
<name>A0AAD8MEY9_9APIA</name>
<comment type="caution">
    <text evidence="1">The sequence shown here is derived from an EMBL/GenBank/DDBJ whole genome shotgun (WGS) entry which is preliminary data.</text>
</comment>
<organism evidence="1 3">
    <name type="scientific">Heracleum sosnowskyi</name>
    <dbReference type="NCBI Taxonomy" id="360622"/>
    <lineage>
        <taxon>Eukaryota</taxon>
        <taxon>Viridiplantae</taxon>
        <taxon>Streptophyta</taxon>
        <taxon>Embryophyta</taxon>
        <taxon>Tracheophyta</taxon>
        <taxon>Spermatophyta</taxon>
        <taxon>Magnoliopsida</taxon>
        <taxon>eudicotyledons</taxon>
        <taxon>Gunneridae</taxon>
        <taxon>Pentapetalae</taxon>
        <taxon>asterids</taxon>
        <taxon>campanulids</taxon>
        <taxon>Apiales</taxon>
        <taxon>Apiaceae</taxon>
        <taxon>Apioideae</taxon>
        <taxon>apioid superclade</taxon>
        <taxon>Tordylieae</taxon>
        <taxon>Tordyliinae</taxon>
        <taxon>Heracleum</taxon>
    </lineage>
</organism>
<gene>
    <name evidence="1" type="ORF">POM88_037103</name>
    <name evidence="2" type="ORF">POM88_037105</name>
</gene>
<sequence>MGELRAKFLGIPLITQKLKKKDCHPLIKEAWVLRMPTNGTKASFSSNSYLSLTQIQCPCGLIGSRKLSSKGLLSKCSSILRKVLDFRELAMTHISYQIGNGSSIFFWFDTWYNGVPICTIDSDPIIAYSGMPSYSKVSSVISSNGWCLPSSNYHSMLVWSQSFQRDYPYNLNLPDTLLWNGKKLKSICITDLWHTVRHGARNVEWGQNVWHKLKLVTQVITG</sequence>